<dbReference type="STRING" id="106549.A0A540N9M4"/>
<name>A0A540N9M4_MALBA</name>
<reference evidence="1 2" key="1">
    <citation type="journal article" date="2019" name="G3 (Bethesda)">
        <title>Sequencing of a Wild Apple (Malus baccata) Genome Unravels the Differences Between Cultivated and Wild Apple Species Regarding Disease Resistance and Cold Tolerance.</title>
        <authorList>
            <person name="Chen X."/>
        </authorList>
    </citation>
    <scope>NUCLEOTIDE SEQUENCE [LARGE SCALE GENOMIC DNA]</scope>
    <source>
        <strain evidence="2">cv. Shandingzi</strain>
        <tissue evidence="1">Leaves</tissue>
    </source>
</reference>
<evidence type="ECO:0008006" key="3">
    <source>
        <dbReference type="Google" id="ProtNLM"/>
    </source>
</evidence>
<evidence type="ECO:0000313" key="1">
    <source>
        <dbReference type="EMBL" id="TQE07751.1"/>
    </source>
</evidence>
<comment type="caution">
    <text evidence="1">The sequence shown here is derived from an EMBL/GenBank/DDBJ whole genome shotgun (WGS) entry which is preliminary data.</text>
</comment>
<keyword evidence="2" id="KW-1185">Reference proteome</keyword>
<evidence type="ECO:0000313" key="2">
    <source>
        <dbReference type="Proteomes" id="UP000315295"/>
    </source>
</evidence>
<gene>
    <name evidence="1" type="ORF">C1H46_006684</name>
</gene>
<dbReference type="EMBL" id="VIEB01000081">
    <property type="protein sequence ID" value="TQE07751.1"/>
    <property type="molecule type" value="Genomic_DNA"/>
</dbReference>
<dbReference type="Proteomes" id="UP000315295">
    <property type="component" value="Unassembled WGS sequence"/>
</dbReference>
<sequence>MAVILHSSPVIYCDNKSAIAISANPVFHSRIKHLDTDYHFVREKVQQGDLQVHYLSTEEQTADILTKGLHSPLFLKHSFNLKLGNPVEIEGGC</sequence>
<dbReference type="AlphaFoldDB" id="A0A540N9M4"/>
<proteinExistence type="predicted"/>
<accession>A0A540N9M4</accession>
<protein>
    <recommendedName>
        <fullName evidence="3">Reverse transcriptase Ty1/copia-type domain-containing protein</fullName>
    </recommendedName>
</protein>
<dbReference type="CDD" id="cd09272">
    <property type="entry name" value="RNase_HI_RT_Ty1"/>
    <property type="match status" value="1"/>
</dbReference>
<organism evidence="1 2">
    <name type="scientific">Malus baccata</name>
    <name type="common">Siberian crab apple</name>
    <name type="synonym">Pyrus baccata</name>
    <dbReference type="NCBI Taxonomy" id="106549"/>
    <lineage>
        <taxon>Eukaryota</taxon>
        <taxon>Viridiplantae</taxon>
        <taxon>Streptophyta</taxon>
        <taxon>Embryophyta</taxon>
        <taxon>Tracheophyta</taxon>
        <taxon>Spermatophyta</taxon>
        <taxon>Magnoliopsida</taxon>
        <taxon>eudicotyledons</taxon>
        <taxon>Gunneridae</taxon>
        <taxon>Pentapetalae</taxon>
        <taxon>rosids</taxon>
        <taxon>fabids</taxon>
        <taxon>Rosales</taxon>
        <taxon>Rosaceae</taxon>
        <taxon>Amygdaloideae</taxon>
        <taxon>Maleae</taxon>
        <taxon>Malus</taxon>
    </lineage>
</organism>